<protein>
    <submittedName>
        <fullName evidence="3">Rhamnogalacturonase A</fullName>
    </submittedName>
</protein>
<dbReference type="AlphaFoldDB" id="R9PDT9"/>
<sequence length="592" mass="63189">MTSGQQAKTISDIKNSAVLSHLTEGSVGSKELGIWYDSDSDSEKDGEEQEEVEAGGSEEDAGRDSDSEDSAAESSDSVSTPESSPPSHRAAVAHGQDDACSIAFGSFDANGRWKWSKVRREDAIDKELAHEDATDAQLAQPALNRHDRAHFAMTGGAGKLDGHTTPSNLFWTHPARAAQTDVYDFDDEAYDVVGYTSYHPRESSREGHSIVVPVRIRLEDDSSSDESESSSTSGTSCSTSSESSGSDPEARRRARVHMLQRLGRNVAIPQRRASAVRLGHGAAPRRPPSLDEISNRVVSGSGCTYARGTSATSARYREQQRAVSCPSPLLTQQAWFGEVHVMVTPPTPQMSSEKIPGVVFKSQHVRPCAFSTDAHGNLVAPAFDVAPGRQRMLEEREQQAKEWLQAFKEQQQRQQQQQQQQPDRQGLHLKLGAGSAAPPVATEQQVAATFAPSSPTRRKSPSSPSLGCEDEPAAPTLLLQPGGPPIPPRRRSFGGQRHASGQIKAIDVTEACVSRPPSAEKPQCTGLPVNVPGKTTSISASSGPAAAAVAGAAAPRRRSLVARLGLRKPSKEVKAAREAVLDACKTVPAAVA</sequence>
<evidence type="ECO:0000256" key="1">
    <source>
        <dbReference type="SAM" id="Coils"/>
    </source>
</evidence>
<accession>R9PDT9</accession>
<evidence type="ECO:0000313" key="3">
    <source>
        <dbReference type="EMBL" id="GAC99548.1"/>
    </source>
</evidence>
<feature type="compositionally biased region" description="Low complexity" evidence="2">
    <location>
        <begin position="72"/>
        <end position="87"/>
    </location>
</feature>
<feature type="region of interest" description="Disordered" evidence="2">
    <location>
        <begin position="29"/>
        <end position="95"/>
    </location>
</feature>
<feature type="coiled-coil region" evidence="1">
    <location>
        <begin position="393"/>
        <end position="420"/>
    </location>
</feature>
<dbReference type="OrthoDB" id="2553071at2759"/>
<feature type="region of interest" description="Disordered" evidence="2">
    <location>
        <begin position="446"/>
        <end position="501"/>
    </location>
</feature>
<gene>
    <name evidence="3" type="ORF">PHSY_007150</name>
</gene>
<dbReference type="EMBL" id="DF238831">
    <property type="protein sequence ID" value="GAC99548.1"/>
    <property type="molecule type" value="Genomic_DNA"/>
</dbReference>
<dbReference type="RefSeq" id="XP_012193135.1">
    <property type="nucleotide sequence ID" value="XM_012337745.1"/>
</dbReference>
<dbReference type="eggNOG" id="ENOG502RDHJ">
    <property type="taxonomic scope" value="Eukaryota"/>
</dbReference>
<name>R9PDT9_PSEHS</name>
<feature type="compositionally biased region" description="Acidic residues" evidence="2">
    <location>
        <begin position="38"/>
        <end position="59"/>
    </location>
</feature>
<dbReference type="Proteomes" id="UP000014071">
    <property type="component" value="Unassembled WGS sequence"/>
</dbReference>
<evidence type="ECO:0000313" key="4">
    <source>
        <dbReference type="Proteomes" id="UP000014071"/>
    </source>
</evidence>
<feature type="compositionally biased region" description="Low complexity" evidence="2">
    <location>
        <begin position="229"/>
        <end position="247"/>
    </location>
</feature>
<keyword evidence="4" id="KW-1185">Reference proteome</keyword>
<evidence type="ECO:0000256" key="2">
    <source>
        <dbReference type="SAM" id="MobiDB-lite"/>
    </source>
</evidence>
<dbReference type="HOGENOM" id="CLU_485810_0_0_1"/>
<dbReference type="GeneID" id="24112414"/>
<keyword evidence="1" id="KW-0175">Coiled coil</keyword>
<organism evidence="3 4">
    <name type="scientific">Pseudozyma hubeiensis (strain SY62)</name>
    <name type="common">Yeast</name>
    <dbReference type="NCBI Taxonomy" id="1305764"/>
    <lineage>
        <taxon>Eukaryota</taxon>
        <taxon>Fungi</taxon>
        <taxon>Dikarya</taxon>
        <taxon>Basidiomycota</taxon>
        <taxon>Ustilaginomycotina</taxon>
        <taxon>Ustilaginomycetes</taxon>
        <taxon>Ustilaginales</taxon>
        <taxon>Ustilaginaceae</taxon>
        <taxon>Pseudozyma</taxon>
    </lineage>
</organism>
<reference evidence="4" key="1">
    <citation type="journal article" date="2013" name="Genome Announc.">
        <title>Draft genome sequence of the basidiomycetous yeast-like fungus Pseudozyma hubeiensis SY62, which produces an abundant amount of the biosurfactant mannosylerythritol lipids.</title>
        <authorList>
            <person name="Konishi M."/>
            <person name="Hatada Y."/>
            <person name="Horiuchi J."/>
        </authorList>
    </citation>
    <scope>NUCLEOTIDE SEQUENCE [LARGE SCALE GENOMIC DNA]</scope>
    <source>
        <strain evidence="4">SY62</strain>
    </source>
</reference>
<proteinExistence type="predicted"/>
<feature type="region of interest" description="Disordered" evidence="2">
    <location>
        <begin position="219"/>
        <end position="252"/>
    </location>
</feature>